<evidence type="ECO:0000313" key="2">
    <source>
        <dbReference type="Proteomes" id="UP001283361"/>
    </source>
</evidence>
<gene>
    <name evidence="1" type="ORF">RRG08_002750</name>
</gene>
<protein>
    <submittedName>
        <fullName evidence="1">Uncharacterized protein</fullName>
    </submittedName>
</protein>
<name>A0AAE1CMC9_9GAST</name>
<proteinExistence type="predicted"/>
<sequence>MFLFRIRVNGAAQIDTCLFQVNAQITSDVTVTERSLVRTRPTASVPACQYLPVPGSTRSPGCRTPRTPKAELSLEELYRSEDCFSPFAVRAAALRR</sequence>
<accession>A0AAE1CMC9</accession>
<comment type="caution">
    <text evidence="1">The sequence shown here is derived from an EMBL/GenBank/DDBJ whole genome shotgun (WGS) entry which is preliminary data.</text>
</comment>
<dbReference type="AlphaFoldDB" id="A0AAE1CMC9"/>
<dbReference type="Proteomes" id="UP001283361">
    <property type="component" value="Unassembled WGS sequence"/>
</dbReference>
<evidence type="ECO:0000313" key="1">
    <source>
        <dbReference type="EMBL" id="KAK3712420.1"/>
    </source>
</evidence>
<keyword evidence="2" id="KW-1185">Reference proteome</keyword>
<dbReference type="EMBL" id="JAWDGP010007584">
    <property type="protein sequence ID" value="KAK3712420.1"/>
    <property type="molecule type" value="Genomic_DNA"/>
</dbReference>
<reference evidence="1" key="1">
    <citation type="journal article" date="2023" name="G3 (Bethesda)">
        <title>A reference genome for the long-term kleptoplast-retaining sea slug Elysia crispata morphotype clarki.</title>
        <authorList>
            <person name="Eastman K.E."/>
            <person name="Pendleton A.L."/>
            <person name="Shaikh M.A."/>
            <person name="Suttiyut T."/>
            <person name="Ogas R."/>
            <person name="Tomko P."/>
            <person name="Gavelis G."/>
            <person name="Widhalm J.R."/>
            <person name="Wisecaver J.H."/>
        </authorList>
    </citation>
    <scope>NUCLEOTIDE SEQUENCE</scope>
    <source>
        <strain evidence="1">ECLA1</strain>
    </source>
</reference>
<organism evidence="1 2">
    <name type="scientific">Elysia crispata</name>
    <name type="common">lettuce slug</name>
    <dbReference type="NCBI Taxonomy" id="231223"/>
    <lineage>
        <taxon>Eukaryota</taxon>
        <taxon>Metazoa</taxon>
        <taxon>Spiralia</taxon>
        <taxon>Lophotrochozoa</taxon>
        <taxon>Mollusca</taxon>
        <taxon>Gastropoda</taxon>
        <taxon>Heterobranchia</taxon>
        <taxon>Euthyneura</taxon>
        <taxon>Panpulmonata</taxon>
        <taxon>Sacoglossa</taxon>
        <taxon>Placobranchoidea</taxon>
        <taxon>Plakobranchidae</taxon>
        <taxon>Elysia</taxon>
    </lineage>
</organism>